<reference evidence="1 2" key="1">
    <citation type="submission" date="2018-06" db="EMBL/GenBank/DDBJ databases">
        <title>Genomic Encyclopedia of Type Strains, Phase IV (KMG-IV): sequencing the most valuable type-strain genomes for metagenomic binning, comparative biology and taxonomic classification.</title>
        <authorList>
            <person name="Goeker M."/>
        </authorList>
    </citation>
    <scope>NUCLEOTIDE SEQUENCE [LARGE SCALE GENOMIC DNA]</scope>
    <source>
        <strain evidence="1 2">DSM 24875</strain>
    </source>
</reference>
<dbReference type="RefSeq" id="WP_170153462.1">
    <property type="nucleotide sequence ID" value="NZ_QNRK01000081.1"/>
</dbReference>
<evidence type="ECO:0000313" key="2">
    <source>
        <dbReference type="Proteomes" id="UP000253529"/>
    </source>
</evidence>
<evidence type="ECO:0000313" key="1">
    <source>
        <dbReference type="EMBL" id="RBP00027.1"/>
    </source>
</evidence>
<feature type="non-terminal residue" evidence="1">
    <location>
        <position position="1"/>
    </location>
</feature>
<dbReference type="Proteomes" id="UP000253529">
    <property type="component" value="Unassembled WGS sequence"/>
</dbReference>
<organism evidence="1 2">
    <name type="scientific">Roseiarcus fermentans</name>
    <dbReference type="NCBI Taxonomy" id="1473586"/>
    <lineage>
        <taxon>Bacteria</taxon>
        <taxon>Pseudomonadati</taxon>
        <taxon>Pseudomonadota</taxon>
        <taxon>Alphaproteobacteria</taxon>
        <taxon>Hyphomicrobiales</taxon>
        <taxon>Roseiarcaceae</taxon>
        <taxon>Roseiarcus</taxon>
    </lineage>
</organism>
<proteinExistence type="predicted"/>
<dbReference type="EMBL" id="QNRK01000081">
    <property type="protein sequence ID" value="RBP00027.1"/>
    <property type="molecule type" value="Genomic_DNA"/>
</dbReference>
<dbReference type="AlphaFoldDB" id="A0A366ECC6"/>
<keyword evidence="2" id="KW-1185">Reference proteome</keyword>
<gene>
    <name evidence="1" type="ORF">DFR50_1812</name>
</gene>
<accession>A0A366ECC6</accession>
<name>A0A366ECC6_9HYPH</name>
<comment type="caution">
    <text evidence="1">The sequence shown here is derived from an EMBL/GenBank/DDBJ whole genome shotgun (WGS) entry which is preliminary data.</text>
</comment>
<protein>
    <submittedName>
        <fullName evidence="1">Uncharacterized protein</fullName>
    </submittedName>
</protein>
<sequence length="63" mass="6833">WNPVTNLNFDLELMYQSTNQTKPSGFLGTVYNVGGVGGAVFAPGAWEGNSSGFAGRLRITRYF</sequence>